<dbReference type="EMBL" id="CP029193">
    <property type="protein sequence ID" value="QES26981.1"/>
    <property type="molecule type" value="Genomic_DNA"/>
</dbReference>
<keyword evidence="3" id="KW-1185">Reference proteome</keyword>
<evidence type="ECO:0000313" key="2">
    <source>
        <dbReference type="EMBL" id="QES26981.1"/>
    </source>
</evidence>
<sequence length="99" mass="10299">MTAVAGPARTLGALAIAAALALTVPNSAYAAEGILNINGQDYVNPSGCYGFDWFPASITNNTDAIVEVHSGPDCTGSVEWLVYPGETYRTETASSVFIL</sequence>
<keyword evidence="1" id="KW-0732">Signal</keyword>
<name>A0A5P2BCP5_STRVZ</name>
<proteinExistence type="predicted"/>
<dbReference type="Proteomes" id="UP000323046">
    <property type="component" value="Chromosome"/>
</dbReference>
<evidence type="ECO:0000313" key="3">
    <source>
        <dbReference type="Proteomes" id="UP000323046"/>
    </source>
</evidence>
<dbReference type="AlphaFoldDB" id="A0A5P2BCP5"/>
<feature type="signal peptide" evidence="1">
    <location>
        <begin position="1"/>
        <end position="30"/>
    </location>
</feature>
<accession>A0A5P2BCP5</accession>
<evidence type="ECO:0000256" key="1">
    <source>
        <dbReference type="SAM" id="SignalP"/>
    </source>
</evidence>
<protein>
    <recommendedName>
        <fullName evidence="4">Secreted protein</fullName>
    </recommendedName>
</protein>
<reference evidence="2 3" key="1">
    <citation type="submission" date="2018-05" db="EMBL/GenBank/DDBJ databases">
        <title>Streptomyces venezuelae.</title>
        <authorList>
            <person name="Kim W."/>
            <person name="Lee N."/>
            <person name="Cho B.-K."/>
        </authorList>
    </citation>
    <scope>NUCLEOTIDE SEQUENCE [LARGE SCALE GENOMIC DNA]</scope>
    <source>
        <strain evidence="2 3">ATCC 14583</strain>
    </source>
</reference>
<organism evidence="2 3">
    <name type="scientific">Streptomyces venezuelae</name>
    <dbReference type="NCBI Taxonomy" id="54571"/>
    <lineage>
        <taxon>Bacteria</taxon>
        <taxon>Bacillati</taxon>
        <taxon>Actinomycetota</taxon>
        <taxon>Actinomycetes</taxon>
        <taxon>Kitasatosporales</taxon>
        <taxon>Streptomycetaceae</taxon>
        <taxon>Streptomyces</taxon>
    </lineage>
</organism>
<gene>
    <name evidence="2" type="ORF">DEJ47_11310</name>
</gene>
<feature type="chain" id="PRO_5025035585" description="Secreted protein" evidence="1">
    <location>
        <begin position="31"/>
        <end position="99"/>
    </location>
</feature>
<evidence type="ECO:0008006" key="4">
    <source>
        <dbReference type="Google" id="ProtNLM"/>
    </source>
</evidence>